<accession>A0ABT5XRB6</accession>
<dbReference type="SUPFAM" id="SSF49464">
    <property type="entry name" value="Carboxypeptidase regulatory domain-like"/>
    <property type="match status" value="1"/>
</dbReference>
<evidence type="ECO:0000313" key="4">
    <source>
        <dbReference type="Proteomes" id="UP001217083"/>
    </source>
</evidence>
<gene>
    <name evidence="3" type="ORF">PY091_14545</name>
</gene>
<dbReference type="InterPro" id="IPR008969">
    <property type="entry name" value="CarboxyPept-like_regulatory"/>
</dbReference>
<reference evidence="3 4" key="1">
    <citation type="submission" date="2023-03" db="EMBL/GenBank/DDBJ databases">
        <title>Muricauda XX sp. nov. and Muricauda XXX sp. nov., two novel species isolated from Okinawa Trough.</title>
        <authorList>
            <person name="Cao W."/>
            <person name="Deng X."/>
        </authorList>
    </citation>
    <scope>NUCLEOTIDE SEQUENCE [LARGE SCALE GENOMIC DNA]</scope>
    <source>
        <strain evidence="3 4">81s02</strain>
    </source>
</reference>
<dbReference type="Pfam" id="PF13715">
    <property type="entry name" value="CarbopepD_reg_2"/>
    <property type="match status" value="1"/>
</dbReference>
<dbReference type="PANTHER" id="PTHR47763">
    <property type="entry name" value="ALPHA-PROTEIN KINASE VWKA"/>
    <property type="match status" value="1"/>
</dbReference>
<dbReference type="PANTHER" id="PTHR47763:SF1">
    <property type="entry name" value="DUF659 DOMAIN-CONTAINING PROTEIN"/>
    <property type="match status" value="1"/>
</dbReference>
<dbReference type="Pfam" id="PF00092">
    <property type="entry name" value="VWA"/>
    <property type="match status" value="1"/>
</dbReference>
<sequence>MKNPIILLLLVFSAQIAAQENTISGVVTDADNYPIPGANVMVKETTNGTQTNFDGQYSINANQGQTLVFSYIGYDTKEMEIGEDNIINVQLTESRETLEEVVVVGYGSSKSKMALSYAVSDVVRGSAADAPITKGFGNYRSGILTAGEINDIDSFNELKKIINKKEFQKIRTDWRFHLENKVLVTVKDKRGNAINNARLSIFSDSEDSTQPEMSSRTDALGKAVLFKDDECRGISDYYYVQVYHENKIFGKKIKSNATKVDFVIDGKSSCNNIDIMFTIDATGSMGDEMEYLKNELRDIINRIDNTVGEKRVAMTFYRDQGDDYVVKDFDFTSNLDEAQSILNNQFAGGGGDYEEAVEKAMESSMSMSWNKNARARLLFLLLDAPPHFTEENVEIIHEQIKVAQKNGIKIIPVVASGADKTVEMLMRFFSISTNGTYVFLTDDSGIGNTHLKPSTSDYEVEKLNDLIVRLIEKYANV</sequence>
<proteinExistence type="predicted"/>
<dbReference type="PROSITE" id="PS50234">
    <property type="entry name" value="VWFA"/>
    <property type="match status" value="1"/>
</dbReference>
<evidence type="ECO:0000313" key="3">
    <source>
        <dbReference type="EMBL" id="MDF0708441.1"/>
    </source>
</evidence>
<keyword evidence="1" id="KW-0732">Signal</keyword>
<dbReference type="SUPFAM" id="SSF53300">
    <property type="entry name" value="vWA-like"/>
    <property type="match status" value="1"/>
</dbReference>
<protein>
    <submittedName>
        <fullName evidence="3">Carboxypeptidase-like regulatory domain-containing protein</fullName>
    </submittedName>
</protein>
<evidence type="ECO:0000259" key="2">
    <source>
        <dbReference type="PROSITE" id="PS50234"/>
    </source>
</evidence>
<dbReference type="SMART" id="SM00327">
    <property type="entry name" value="VWA"/>
    <property type="match status" value="1"/>
</dbReference>
<dbReference type="EMBL" id="JARFVA010000005">
    <property type="protein sequence ID" value="MDF0708441.1"/>
    <property type="molecule type" value="Genomic_DNA"/>
</dbReference>
<comment type="caution">
    <text evidence="3">The sequence shown here is derived from an EMBL/GenBank/DDBJ whole genome shotgun (WGS) entry which is preliminary data.</text>
</comment>
<dbReference type="Proteomes" id="UP001217083">
    <property type="component" value="Unassembled WGS sequence"/>
</dbReference>
<name>A0ABT5XRB6_9FLAO</name>
<feature type="chain" id="PRO_5046902088" evidence="1">
    <location>
        <begin position="19"/>
        <end position="477"/>
    </location>
</feature>
<dbReference type="CDD" id="cd00198">
    <property type="entry name" value="vWFA"/>
    <property type="match status" value="1"/>
</dbReference>
<dbReference type="InterPro" id="IPR002035">
    <property type="entry name" value="VWF_A"/>
</dbReference>
<keyword evidence="4" id="KW-1185">Reference proteome</keyword>
<feature type="domain" description="VWFA" evidence="2">
    <location>
        <begin position="274"/>
        <end position="463"/>
    </location>
</feature>
<dbReference type="InterPro" id="IPR036465">
    <property type="entry name" value="vWFA_dom_sf"/>
</dbReference>
<dbReference type="InterPro" id="IPR052969">
    <property type="entry name" value="Thr-specific_kinase-like"/>
</dbReference>
<dbReference type="RefSeq" id="WP_275650383.1">
    <property type="nucleotide sequence ID" value="NZ_JARFVA010000005.1"/>
</dbReference>
<evidence type="ECO:0000256" key="1">
    <source>
        <dbReference type="SAM" id="SignalP"/>
    </source>
</evidence>
<organism evidence="3 4">
    <name type="scientific">Flagellimonas okinawensis</name>
    <dbReference type="NCBI Taxonomy" id="3031324"/>
    <lineage>
        <taxon>Bacteria</taxon>
        <taxon>Pseudomonadati</taxon>
        <taxon>Bacteroidota</taxon>
        <taxon>Flavobacteriia</taxon>
        <taxon>Flavobacteriales</taxon>
        <taxon>Flavobacteriaceae</taxon>
        <taxon>Flagellimonas</taxon>
    </lineage>
</organism>
<dbReference type="Gene3D" id="2.60.40.1120">
    <property type="entry name" value="Carboxypeptidase-like, regulatory domain"/>
    <property type="match status" value="1"/>
</dbReference>
<dbReference type="Gene3D" id="3.40.50.410">
    <property type="entry name" value="von Willebrand factor, type A domain"/>
    <property type="match status" value="1"/>
</dbReference>
<feature type="signal peptide" evidence="1">
    <location>
        <begin position="1"/>
        <end position="18"/>
    </location>
</feature>